<proteinExistence type="inferred from homology"/>
<dbReference type="Proteomes" id="UP000187526">
    <property type="component" value="Unassembled WGS sequence"/>
</dbReference>
<dbReference type="GO" id="GO:0006508">
    <property type="term" value="P:proteolysis"/>
    <property type="evidence" value="ECO:0007669"/>
    <property type="project" value="UniProtKB-KW"/>
</dbReference>
<dbReference type="InterPro" id="IPR000064">
    <property type="entry name" value="NLP_P60_dom"/>
</dbReference>
<evidence type="ECO:0000259" key="6">
    <source>
        <dbReference type="PROSITE" id="PS51935"/>
    </source>
</evidence>
<evidence type="ECO:0000313" key="7">
    <source>
        <dbReference type="EMBL" id="OMG54528.1"/>
    </source>
</evidence>
<evidence type="ECO:0000256" key="4">
    <source>
        <dbReference type="ARBA" id="ARBA00022807"/>
    </source>
</evidence>
<name>A0A1R1I6X4_9RHOO</name>
<dbReference type="PANTHER" id="PTHR47053">
    <property type="entry name" value="MUREIN DD-ENDOPEPTIDASE MEPH-RELATED"/>
    <property type="match status" value="1"/>
</dbReference>
<dbReference type="PROSITE" id="PS51935">
    <property type="entry name" value="NLPC_P60"/>
    <property type="match status" value="1"/>
</dbReference>
<dbReference type="InterPro" id="IPR038765">
    <property type="entry name" value="Papain-like_cys_pep_sf"/>
</dbReference>
<dbReference type="PROSITE" id="PS51257">
    <property type="entry name" value="PROKAR_LIPOPROTEIN"/>
    <property type="match status" value="1"/>
</dbReference>
<evidence type="ECO:0000256" key="5">
    <source>
        <dbReference type="SAM" id="SignalP"/>
    </source>
</evidence>
<comment type="similarity">
    <text evidence="1">Belongs to the peptidase C40 family.</text>
</comment>
<keyword evidence="4" id="KW-0788">Thiol protease</keyword>
<gene>
    <name evidence="7" type="ORF">BJN45_04670</name>
</gene>
<dbReference type="Pfam" id="PF00877">
    <property type="entry name" value="NLPC_P60"/>
    <property type="match status" value="1"/>
</dbReference>
<feature type="domain" description="NlpC/P60" evidence="6">
    <location>
        <begin position="42"/>
        <end position="166"/>
    </location>
</feature>
<dbReference type="PANTHER" id="PTHR47053:SF1">
    <property type="entry name" value="MUREIN DD-ENDOPEPTIDASE MEPH-RELATED"/>
    <property type="match status" value="1"/>
</dbReference>
<dbReference type="OrthoDB" id="9807055at2"/>
<feature type="signal peptide" evidence="5">
    <location>
        <begin position="1"/>
        <end position="24"/>
    </location>
</feature>
<reference evidence="7 8" key="1">
    <citation type="submission" date="2016-10" db="EMBL/GenBank/DDBJ databases">
        <title>Alkaliphiles isolated from bioreactors.</title>
        <authorList>
            <person name="Salah Z."/>
            <person name="Rout S.P."/>
            <person name="Humphreys P.N."/>
        </authorList>
    </citation>
    <scope>NUCLEOTIDE SEQUENCE [LARGE SCALE GENOMIC DNA]</scope>
    <source>
        <strain evidence="7 8">ZS02</strain>
    </source>
</reference>
<dbReference type="EMBL" id="MTHD01000002">
    <property type="protein sequence ID" value="OMG54528.1"/>
    <property type="molecule type" value="Genomic_DNA"/>
</dbReference>
<evidence type="ECO:0000313" key="8">
    <source>
        <dbReference type="Proteomes" id="UP000187526"/>
    </source>
</evidence>
<evidence type="ECO:0000256" key="3">
    <source>
        <dbReference type="ARBA" id="ARBA00022801"/>
    </source>
</evidence>
<dbReference type="SUPFAM" id="SSF54001">
    <property type="entry name" value="Cysteine proteinases"/>
    <property type="match status" value="1"/>
</dbReference>
<keyword evidence="3 7" id="KW-0378">Hydrolase</keyword>
<dbReference type="GO" id="GO:0008234">
    <property type="term" value="F:cysteine-type peptidase activity"/>
    <property type="evidence" value="ECO:0007669"/>
    <property type="project" value="UniProtKB-KW"/>
</dbReference>
<dbReference type="InterPro" id="IPR051202">
    <property type="entry name" value="Peptidase_C40"/>
</dbReference>
<keyword evidence="2" id="KW-0645">Protease</keyword>
<keyword evidence="5" id="KW-0732">Signal</keyword>
<dbReference type="RefSeq" id="WP_076092649.1">
    <property type="nucleotide sequence ID" value="NZ_MTHD01000002.1"/>
</dbReference>
<dbReference type="STRING" id="418702.BJN45_04670"/>
<organism evidence="7 8">
    <name type="scientific">Azonexus hydrophilus</name>
    <dbReference type="NCBI Taxonomy" id="418702"/>
    <lineage>
        <taxon>Bacteria</taxon>
        <taxon>Pseudomonadati</taxon>
        <taxon>Pseudomonadota</taxon>
        <taxon>Betaproteobacteria</taxon>
        <taxon>Rhodocyclales</taxon>
        <taxon>Azonexaceae</taxon>
        <taxon>Azonexus</taxon>
    </lineage>
</organism>
<protein>
    <submittedName>
        <fullName evidence="7">Glycoside hydrolase</fullName>
    </submittedName>
</protein>
<accession>A0A1R1I6X4</accession>
<feature type="chain" id="PRO_5013294552" evidence="5">
    <location>
        <begin position="25"/>
        <end position="169"/>
    </location>
</feature>
<evidence type="ECO:0000256" key="2">
    <source>
        <dbReference type="ARBA" id="ARBA00022670"/>
    </source>
</evidence>
<keyword evidence="8" id="KW-1185">Reference proteome</keyword>
<evidence type="ECO:0000256" key="1">
    <source>
        <dbReference type="ARBA" id="ARBA00007074"/>
    </source>
</evidence>
<comment type="caution">
    <text evidence="7">The sequence shown here is derived from an EMBL/GenBank/DDBJ whole genome shotgun (WGS) entry which is preliminary data.</text>
</comment>
<sequence length="169" mass="18707">MHQKIASFLTATCLALGCLSAAHASETGSIQEAPMSFVERYTNATQDVILEGLKLVGVRYKMGGNSIENGLDCSSFVQTVFKESIGAYLPRTAREQSLLGEQIDLSQLKPGDLVFFNTMRRAFSHVGIYLGDNHFLHAPRAGAEVRVESMNNSYWMTRFNGGRRIIEAR</sequence>
<dbReference type="AlphaFoldDB" id="A0A1R1I6X4"/>
<dbReference type="Gene3D" id="3.90.1720.10">
    <property type="entry name" value="endopeptidase domain like (from Nostoc punctiforme)"/>
    <property type="match status" value="1"/>
</dbReference>